<gene>
    <name evidence="1" type="ORF">A1OK_19475</name>
</gene>
<dbReference type="RefSeq" id="WP_016958459.1">
    <property type="nucleotide sequence ID" value="NZ_AJWN02000032.1"/>
</dbReference>
<keyword evidence="2" id="KW-1185">Reference proteome</keyword>
<proteinExistence type="predicted"/>
<sequence length="89" mass="9916">MSMLERARRTADKTDRYLSEKEASLLLDTDLDVSRLSPEITEHEAYPALMSAIQAASADNRNVALLTSRIEALKEEGGELLKKVLDAIR</sequence>
<accession>A0A1E5CB84</accession>
<organism evidence="1 2">
    <name type="scientific">Enterovibrio norvegicus FF-454</name>
    <dbReference type="NCBI Taxonomy" id="1185651"/>
    <lineage>
        <taxon>Bacteria</taxon>
        <taxon>Pseudomonadati</taxon>
        <taxon>Pseudomonadota</taxon>
        <taxon>Gammaproteobacteria</taxon>
        <taxon>Vibrionales</taxon>
        <taxon>Vibrionaceae</taxon>
        <taxon>Enterovibrio</taxon>
    </lineage>
</organism>
<name>A0A1E5CB84_9GAMM</name>
<reference evidence="1 2" key="1">
    <citation type="journal article" date="2012" name="Science">
        <title>Ecological populations of bacteria act as socially cohesive units of antibiotic production and resistance.</title>
        <authorList>
            <person name="Cordero O.X."/>
            <person name="Wildschutte H."/>
            <person name="Kirkup B."/>
            <person name="Proehl S."/>
            <person name="Ngo L."/>
            <person name="Hussain F."/>
            <person name="Le Roux F."/>
            <person name="Mincer T."/>
            <person name="Polz M.F."/>
        </authorList>
    </citation>
    <scope>NUCLEOTIDE SEQUENCE [LARGE SCALE GENOMIC DNA]</scope>
    <source>
        <strain evidence="1 2">FF-454</strain>
    </source>
</reference>
<comment type="caution">
    <text evidence="1">The sequence shown here is derived from an EMBL/GenBank/DDBJ whole genome shotgun (WGS) entry which is preliminary data.</text>
</comment>
<evidence type="ECO:0000313" key="1">
    <source>
        <dbReference type="EMBL" id="OEE62771.1"/>
    </source>
</evidence>
<dbReference type="Proteomes" id="UP000095039">
    <property type="component" value="Unassembled WGS sequence"/>
</dbReference>
<dbReference type="EMBL" id="AJWN02000032">
    <property type="protein sequence ID" value="OEE62771.1"/>
    <property type="molecule type" value="Genomic_DNA"/>
</dbReference>
<evidence type="ECO:0000313" key="2">
    <source>
        <dbReference type="Proteomes" id="UP000095039"/>
    </source>
</evidence>
<protein>
    <submittedName>
        <fullName evidence="1">Uncharacterized protein</fullName>
    </submittedName>
</protein>
<dbReference type="AlphaFoldDB" id="A0A1E5CB84"/>